<dbReference type="NCBIfam" id="NF007497">
    <property type="entry name" value="PRK10090.1"/>
    <property type="match status" value="1"/>
</dbReference>
<gene>
    <name evidence="7" type="ORF">CJ218_06740</name>
</gene>
<reference evidence="7 8" key="1">
    <citation type="submission" date="2017-09" db="EMBL/GenBank/DDBJ databases">
        <title>Bacterial strain isolated from the female urinary microbiota.</title>
        <authorList>
            <person name="Thomas-White K."/>
            <person name="Kumar N."/>
            <person name="Forster S."/>
            <person name="Putonti C."/>
            <person name="Lawley T."/>
            <person name="Wolfe A.J."/>
        </authorList>
    </citation>
    <scope>NUCLEOTIDE SEQUENCE [LARGE SCALE GENOMIC DNA]</scope>
    <source>
        <strain evidence="7 8">UMB0186</strain>
    </source>
</reference>
<comment type="similarity">
    <text evidence="2 5">Belongs to the aldehyde dehydrogenase family.</text>
</comment>
<evidence type="ECO:0000256" key="5">
    <source>
        <dbReference type="RuleBase" id="RU003345"/>
    </source>
</evidence>
<comment type="pathway">
    <text evidence="1">Carbohydrate degradation.</text>
</comment>
<dbReference type="InterPro" id="IPR029510">
    <property type="entry name" value="Ald_DH_CS_GLU"/>
</dbReference>
<evidence type="ECO:0000256" key="4">
    <source>
        <dbReference type="PROSITE-ProRule" id="PRU10007"/>
    </source>
</evidence>
<dbReference type="InterPro" id="IPR016163">
    <property type="entry name" value="Ald_DH_C"/>
</dbReference>
<evidence type="ECO:0000313" key="8">
    <source>
        <dbReference type="Proteomes" id="UP000235670"/>
    </source>
</evidence>
<dbReference type="Gene3D" id="3.40.605.10">
    <property type="entry name" value="Aldehyde Dehydrogenase, Chain A, domain 1"/>
    <property type="match status" value="1"/>
</dbReference>
<dbReference type="PANTHER" id="PTHR43353:SF5">
    <property type="entry name" value="SUCCINATE-SEMIALDEHYDE DEHYDROGENASE, MITOCHONDRIAL"/>
    <property type="match status" value="1"/>
</dbReference>
<evidence type="ECO:0000256" key="3">
    <source>
        <dbReference type="ARBA" id="ARBA00023002"/>
    </source>
</evidence>
<dbReference type="GO" id="GO:0004777">
    <property type="term" value="F:succinate-semialdehyde dehydrogenase (NAD+) activity"/>
    <property type="evidence" value="ECO:0007669"/>
    <property type="project" value="TreeGrafter"/>
</dbReference>
<dbReference type="OrthoDB" id="9762913at2"/>
<dbReference type="InterPro" id="IPR016160">
    <property type="entry name" value="Ald_DH_CS_CYS"/>
</dbReference>
<evidence type="ECO:0000256" key="1">
    <source>
        <dbReference type="ARBA" id="ARBA00004921"/>
    </source>
</evidence>
<evidence type="ECO:0000259" key="6">
    <source>
        <dbReference type="Pfam" id="PF00171"/>
    </source>
</evidence>
<evidence type="ECO:0000256" key="2">
    <source>
        <dbReference type="ARBA" id="ARBA00009986"/>
    </source>
</evidence>
<dbReference type="GO" id="GO:0042802">
    <property type="term" value="F:identical protein binding"/>
    <property type="evidence" value="ECO:0007669"/>
    <property type="project" value="UniProtKB-ARBA"/>
</dbReference>
<dbReference type="PROSITE" id="PS00687">
    <property type="entry name" value="ALDEHYDE_DEHYDR_GLU"/>
    <property type="match status" value="1"/>
</dbReference>
<dbReference type="Proteomes" id="UP000235670">
    <property type="component" value="Unassembled WGS sequence"/>
</dbReference>
<dbReference type="InterPro" id="IPR016162">
    <property type="entry name" value="Ald_DH_N"/>
</dbReference>
<dbReference type="GO" id="GO:0005829">
    <property type="term" value="C:cytosol"/>
    <property type="evidence" value="ECO:0007669"/>
    <property type="project" value="TreeGrafter"/>
</dbReference>
<dbReference type="Gene3D" id="3.40.309.10">
    <property type="entry name" value="Aldehyde Dehydrogenase, Chain A, domain 2"/>
    <property type="match status" value="1"/>
</dbReference>
<dbReference type="SUPFAM" id="SSF53720">
    <property type="entry name" value="ALDH-like"/>
    <property type="match status" value="1"/>
</dbReference>
<dbReference type="AlphaFoldDB" id="A0A2N6SDR9"/>
<dbReference type="GO" id="GO:0016052">
    <property type="term" value="P:carbohydrate catabolic process"/>
    <property type="evidence" value="ECO:0007669"/>
    <property type="project" value="UniProtKB-ARBA"/>
</dbReference>
<accession>A0A2N6SDR9</accession>
<protein>
    <submittedName>
        <fullName evidence="7">Aldehyde dehydrogenase</fullName>
    </submittedName>
</protein>
<dbReference type="RefSeq" id="WP_102190071.1">
    <property type="nucleotide sequence ID" value="NZ_PNGT01000007.1"/>
</dbReference>
<sequence length="483" mass="53427">MTEVRVLKMFVNGEFEEHYNHEYLKVLNPSTEEVIAKIPAGNCKDVDRAINAADIAQKSWEKLPAIERGAYLKKIADRIRQREPEITQAIVDEGGKTFELAKVEVLFTADYLDYMAEWARRYEGEIVQSDRKDEHILVFKRPHGVTTGILPWNFPFFLIARKAAPALLTGNTIVLKPSQLTPINAHIFAEICIEVGLPKGVLNIIHGRGSVVGNRLASHPKVGLVSLTGSLAAGQEVMRAAAENITNVSLELGGKAPAIVFADADLHLAAKAIIASRVINSGQVCNCAERVYVHESVKEEFEQILFAELDKVKFGDPNKERGLDYGPLIEKRALKNVIEKVSYAVKQGATLAYGGEVDREQVGYFYGPTVLTNVTNEMSIMKEETFGPVIPIATFSTLDEVLEYANDSEYGLTSSVYTNNLNTAFKVINGLKFGETYVNRENFEAMQGFHAGRRKSGIGGADGKHGLEEYLTTQVVYLQLDNE</sequence>
<dbReference type="InterPro" id="IPR015590">
    <property type="entry name" value="Aldehyde_DH_dom"/>
</dbReference>
<dbReference type="Pfam" id="PF00171">
    <property type="entry name" value="Aldedh"/>
    <property type="match status" value="1"/>
</dbReference>
<dbReference type="EMBL" id="PNGT01000007">
    <property type="protein sequence ID" value="PMC52092.1"/>
    <property type="molecule type" value="Genomic_DNA"/>
</dbReference>
<dbReference type="CDD" id="cd07088">
    <property type="entry name" value="ALDH_LactADH-AldA"/>
    <property type="match status" value="1"/>
</dbReference>
<dbReference type="InterPro" id="IPR016161">
    <property type="entry name" value="Ald_DH/histidinol_DH"/>
</dbReference>
<organism evidence="7 8">
    <name type="scientific">Gemella sanguinis</name>
    <dbReference type="NCBI Taxonomy" id="84135"/>
    <lineage>
        <taxon>Bacteria</taxon>
        <taxon>Bacillati</taxon>
        <taxon>Bacillota</taxon>
        <taxon>Bacilli</taxon>
        <taxon>Bacillales</taxon>
        <taxon>Gemellaceae</taxon>
        <taxon>Gemella</taxon>
    </lineage>
</organism>
<dbReference type="PANTHER" id="PTHR43353">
    <property type="entry name" value="SUCCINATE-SEMIALDEHYDE DEHYDROGENASE, MITOCHONDRIAL"/>
    <property type="match status" value="1"/>
</dbReference>
<dbReference type="GO" id="GO:0004030">
    <property type="term" value="F:aldehyde dehydrogenase [NAD(P)+] activity"/>
    <property type="evidence" value="ECO:0007669"/>
    <property type="project" value="UniProtKB-ARBA"/>
</dbReference>
<comment type="caution">
    <text evidence="7">The sequence shown here is derived from an EMBL/GenBank/DDBJ whole genome shotgun (WGS) entry which is preliminary data.</text>
</comment>
<dbReference type="GO" id="GO:0009450">
    <property type="term" value="P:gamma-aminobutyric acid catabolic process"/>
    <property type="evidence" value="ECO:0007669"/>
    <property type="project" value="TreeGrafter"/>
</dbReference>
<keyword evidence="3 5" id="KW-0560">Oxidoreductase</keyword>
<dbReference type="PROSITE" id="PS00070">
    <property type="entry name" value="ALDEHYDE_DEHYDR_CYS"/>
    <property type="match status" value="1"/>
</dbReference>
<dbReference type="InterPro" id="IPR050740">
    <property type="entry name" value="Aldehyde_DH_Superfamily"/>
</dbReference>
<proteinExistence type="inferred from homology"/>
<evidence type="ECO:0000313" key="7">
    <source>
        <dbReference type="EMBL" id="PMC52092.1"/>
    </source>
</evidence>
<name>A0A2N6SDR9_9BACL</name>
<dbReference type="FunFam" id="3.40.605.10:FF:000022">
    <property type="entry name" value="Aldehyde dehydrogenase A"/>
    <property type="match status" value="1"/>
</dbReference>
<feature type="domain" description="Aldehyde dehydrogenase" evidence="6">
    <location>
        <begin position="22"/>
        <end position="476"/>
    </location>
</feature>
<dbReference type="STRING" id="84135.GCA_001052115_01737"/>
<dbReference type="FunFam" id="3.40.309.10:FF:000009">
    <property type="entry name" value="Aldehyde dehydrogenase A"/>
    <property type="match status" value="1"/>
</dbReference>
<feature type="active site" evidence="4">
    <location>
        <position position="251"/>
    </location>
</feature>